<dbReference type="GO" id="GO:0003677">
    <property type="term" value="F:DNA binding"/>
    <property type="evidence" value="ECO:0007669"/>
    <property type="project" value="UniProtKB-KW"/>
</dbReference>
<dbReference type="Proteomes" id="UP000664844">
    <property type="component" value="Unassembled WGS sequence"/>
</dbReference>
<reference evidence="1 2" key="1">
    <citation type="submission" date="2021-03" db="EMBL/GenBank/DDBJ databases">
        <title>Metabolic Capacity of the Antarctic Cyanobacterium Phormidium pseudopriestleyi that Sustains Oxygenic Photosynthesis in the Presence of Hydrogen Sulfide.</title>
        <authorList>
            <person name="Lumian J.E."/>
            <person name="Jungblut A.D."/>
            <person name="Dillon M.L."/>
            <person name="Hawes I."/>
            <person name="Doran P.T."/>
            <person name="Mackey T.J."/>
            <person name="Dick G.J."/>
            <person name="Grettenberger C.L."/>
            <person name="Sumner D.Y."/>
        </authorList>
    </citation>
    <scope>NUCLEOTIDE SEQUENCE [LARGE SCALE GENOMIC DNA]</scope>
    <source>
        <strain evidence="1 2">FRX01</strain>
    </source>
</reference>
<sequence length="88" mass="9708">MMGIGKSGLKIKTMKTITLKIADDRLLKLEATATNMGVSVEELLLMGVEAVVNQPEVSFPNAMAYVLNKNTELYQRLQFCKSNGLEES</sequence>
<name>A0ABS3FVG4_9CYAN</name>
<gene>
    <name evidence="1" type="ORF">J0895_18605</name>
</gene>
<keyword evidence="2" id="KW-1185">Reference proteome</keyword>
<proteinExistence type="predicted"/>
<accession>A0ABS3FVG4</accession>
<protein>
    <submittedName>
        <fullName evidence="1">DNA-binding protein</fullName>
    </submittedName>
</protein>
<evidence type="ECO:0000313" key="1">
    <source>
        <dbReference type="EMBL" id="MBO0351043.1"/>
    </source>
</evidence>
<comment type="caution">
    <text evidence="1">The sequence shown here is derived from an EMBL/GenBank/DDBJ whole genome shotgun (WGS) entry which is preliminary data.</text>
</comment>
<organism evidence="1 2">
    <name type="scientific">Phormidium pseudopriestleyi FRX01</name>
    <dbReference type="NCBI Taxonomy" id="1759528"/>
    <lineage>
        <taxon>Bacteria</taxon>
        <taxon>Bacillati</taxon>
        <taxon>Cyanobacteriota</taxon>
        <taxon>Cyanophyceae</taxon>
        <taxon>Oscillatoriophycideae</taxon>
        <taxon>Oscillatoriales</taxon>
        <taxon>Oscillatoriaceae</taxon>
        <taxon>Phormidium</taxon>
    </lineage>
</organism>
<dbReference type="EMBL" id="JAFLQW010000486">
    <property type="protein sequence ID" value="MBO0351043.1"/>
    <property type="molecule type" value="Genomic_DNA"/>
</dbReference>
<keyword evidence="1" id="KW-0238">DNA-binding</keyword>
<evidence type="ECO:0000313" key="2">
    <source>
        <dbReference type="Proteomes" id="UP000664844"/>
    </source>
</evidence>